<dbReference type="Gene3D" id="3.40.50.2000">
    <property type="entry name" value="Glycogen Phosphorylase B"/>
    <property type="match status" value="1"/>
</dbReference>
<dbReference type="AlphaFoldDB" id="A0A6C0DEA5"/>
<reference evidence="1" key="1">
    <citation type="journal article" date="2020" name="Nature">
        <title>Giant virus diversity and host interactions through global metagenomics.</title>
        <authorList>
            <person name="Schulz F."/>
            <person name="Roux S."/>
            <person name="Paez-Espino D."/>
            <person name="Jungbluth S."/>
            <person name="Walsh D.A."/>
            <person name="Denef V.J."/>
            <person name="McMahon K.D."/>
            <person name="Konstantinidis K.T."/>
            <person name="Eloe-Fadrosh E.A."/>
            <person name="Kyrpides N.C."/>
            <person name="Woyke T."/>
        </authorList>
    </citation>
    <scope>NUCLEOTIDE SEQUENCE</scope>
    <source>
        <strain evidence="1">GVMAG-M-3300023174-141</strain>
    </source>
</reference>
<dbReference type="CDD" id="cd03801">
    <property type="entry name" value="GT4_PimA-like"/>
    <property type="match status" value="1"/>
</dbReference>
<sequence>MSDLAQFVSELNSIIQPADESSKKLKLMIVSTHTNQVNGYSKVVLNLLQQLATHSWLQLVHFGTQKMVNADLNRTVPSSVKQIDGTALEKEKQTGFAFSELPAVINAEKPDIVMIYNDLAVIGTYIESIRKAIENRPFKIWAYVDLTYLAPPQSMIDILNRDVERVFCFTKGWKDVIKASGITRPVDVLNHGIDSLMFRPITKEVARQQLGLPKDVFLFTSINKNIPRKRLDLLIISFSKLIVRFPTKSIFMLIVADKGDQGGFPLFEIFAREIKVNGGSVDMFGNRLLITSKDTCYRDEDINMLYNCGDAGVSCAEGEGFGLCTFEQMSLGVPQIVPDINGYNEYCNSDNSLMVKPATRCYIPQAHNSVTGEAHLVSPDDFSKAMERYVFDEDLRRLHGRLGKEKVAGYTWSKAATTLVKRLRAAQEEDE</sequence>
<accession>A0A6C0DEA5</accession>
<protein>
    <recommendedName>
        <fullName evidence="2">Glycosyl transferase family 1 domain-containing protein</fullName>
    </recommendedName>
</protein>
<dbReference type="PANTHER" id="PTHR46656">
    <property type="entry name" value="PUTATIVE-RELATED"/>
    <property type="match status" value="1"/>
</dbReference>
<evidence type="ECO:0000313" key="1">
    <source>
        <dbReference type="EMBL" id="QHT14847.1"/>
    </source>
</evidence>
<organism evidence="1">
    <name type="scientific">viral metagenome</name>
    <dbReference type="NCBI Taxonomy" id="1070528"/>
    <lineage>
        <taxon>unclassified sequences</taxon>
        <taxon>metagenomes</taxon>
        <taxon>organismal metagenomes</taxon>
    </lineage>
</organism>
<proteinExistence type="predicted"/>
<dbReference type="PANTHER" id="PTHR46656:SF3">
    <property type="entry name" value="PUTATIVE-RELATED"/>
    <property type="match status" value="1"/>
</dbReference>
<evidence type="ECO:0008006" key="2">
    <source>
        <dbReference type="Google" id="ProtNLM"/>
    </source>
</evidence>
<name>A0A6C0DEA5_9ZZZZ</name>
<dbReference type="Gene3D" id="3.40.50.11930">
    <property type="match status" value="1"/>
</dbReference>
<dbReference type="EMBL" id="MN739592">
    <property type="protein sequence ID" value="QHT14847.1"/>
    <property type="molecule type" value="Genomic_DNA"/>
</dbReference>
<dbReference type="SUPFAM" id="SSF53756">
    <property type="entry name" value="UDP-Glycosyltransferase/glycogen phosphorylase"/>
    <property type="match status" value="1"/>
</dbReference>